<name>A0A645JFB2_9ZZZZ</name>
<dbReference type="InterPro" id="IPR036873">
    <property type="entry name" value="Rhodanese-like_dom_sf"/>
</dbReference>
<dbReference type="PROSITE" id="PS50206">
    <property type="entry name" value="RHODANESE_3"/>
    <property type="match status" value="1"/>
</dbReference>
<protein>
    <recommendedName>
        <fullName evidence="1">Rhodanese domain-containing protein</fullName>
    </recommendedName>
</protein>
<evidence type="ECO:0000259" key="1">
    <source>
        <dbReference type="PROSITE" id="PS50206"/>
    </source>
</evidence>
<accession>A0A645JFB2</accession>
<comment type="caution">
    <text evidence="2">The sequence shown here is derived from an EMBL/GenBank/DDBJ whole genome shotgun (WGS) entry which is preliminary data.</text>
</comment>
<sequence>MDNYDEHGRLRSGQELEERFAGLKGKSDIIVSCGSGVTACANYIALEEIGLQPRLYVGSYSQWLKKGNEVE</sequence>
<dbReference type="AlphaFoldDB" id="A0A645JFB2"/>
<dbReference type="EMBL" id="VSSQ01140306">
    <property type="protein sequence ID" value="MPN62385.1"/>
    <property type="molecule type" value="Genomic_DNA"/>
</dbReference>
<organism evidence="2">
    <name type="scientific">bioreactor metagenome</name>
    <dbReference type="NCBI Taxonomy" id="1076179"/>
    <lineage>
        <taxon>unclassified sequences</taxon>
        <taxon>metagenomes</taxon>
        <taxon>ecological metagenomes</taxon>
    </lineage>
</organism>
<reference evidence="2" key="1">
    <citation type="submission" date="2019-08" db="EMBL/GenBank/DDBJ databases">
        <authorList>
            <person name="Kucharzyk K."/>
            <person name="Murdoch R.W."/>
            <person name="Higgins S."/>
            <person name="Loffler F."/>
        </authorList>
    </citation>
    <scope>NUCLEOTIDE SEQUENCE</scope>
</reference>
<dbReference type="Pfam" id="PF00581">
    <property type="entry name" value="Rhodanese"/>
    <property type="match status" value="1"/>
</dbReference>
<dbReference type="Gene3D" id="3.40.250.10">
    <property type="entry name" value="Rhodanese-like domain"/>
    <property type="match status" value="1"/>
</dbReference>
<dbReference type="InterPro" id="IPR001763">
    <property type="entry name" value="Rhodanese-like_dom"/>
</dbReference>
<gene>
    <name evidence="2" type="ORF">SDC9_210132</name>
</gene>
<feature type="domain" description="Rhodanese" evidence="1">
    <location>
        <begin position="11"/>
        <end position="71"/>
    </location>
</feature>
<proteinExistence type="predicted"/>
<dbReference type="SUPFAM" id="SSF52821">
    <property type="entry name" value="Rhodanese/Cell cycle control phosphatase"/>
    <property type="match status" value="1"/>
</dbReference>
<evidence type="ECO:0000313" key="2">
    <source>
        <dbReference type="EMBL" id="MPN62385.1"/>
    </source>
</evidence>